<feature type="domain" description="ACT" evidence="3">
    <location>
        <begin position="47"/>
        <end position="127"/>
    </location>
</feature>
<dbReference type="AlphaFoldDB" id="A0A8J5FAW5"/>
<organism evidence="4 5">
    <name type="scientific">Zingiber officinale</name>
    <name type="common">Ginger</name>
    <name type="synonym">Amomum zingiber</name>
    <dbReference type="NCBI Taxonomy" id="94328"/>
    <lineage>
        <taxon>Eukaryota</taxon>
        <taxon>Viridiplantae</taxon>
        <taxon>Streptophyta</taxon>
        <taxon>Embryophyta</taxon>
        <taxon>Tracheophyta</taxon>
        <taxon>Spermatophyta</taxon>
        <taxon>Magnoliopsida</taxon>
        <taxon>Liliopsida</taxon>
        <taxon>Zingiberales</taxon>
        <taxon>Zingiberaceae</taxon>
        <taxon>Zingiber</taxon>
    </lineage>
</organism>
<evidence type="ECO:0000259" key="3">
    <source>
        <dbReference type="PROSITE" id="PS51671"/>
    </source>
</evidence>
<dbReference type="Pfam" id="PF01842">
    <property type="entry name" value="ACT"/>
    <property type="match status" value="2"/>
</dbReference>
<dbReference type="PROSITE" id="PS51671">
    <property type="entry name" value="ACT"/>
    <property type="match status" value="3"/>
</dbReference>
<dbReference type="PANTHER" id="PTHR31096:SF55">
    <property type="entry name" value="ACT DOMAIN-CONTAINING PROTEIN ACR6"/>
    <property type="match status" value="1"/>
</dbReference>
<gene>
    <name evidence="4" type="ORF">ZIOFF_063221</name>
</gene>
<dbReference type="EMBL" id="JACMSC010000017">
    <property type="protein sequence ID" value="KAG6479749.1"/>
    <property type="molecule type" value="Genomic_DNA"/>
</dbReference>
<evidence type="ECO:0000256" key="1">
    <source>
        <dbReference type="ARBA" id="ARBA00022737"/>
    </source>
</evidence>
<dbReference type="Proteomes" id="UP000734854">
    <property type="component" value="Unassembled WGS sequence"/>
</dbReference>
<dbReference type="InterPro" id="IPR040217">
    <property type="entry name" value="ACR1-12"/>
</dbReference>
<keyword evidence="1 2" id="KW-0677">Repeat</keyword>
<name>A0A8J5FAW5_ZINOF</name>
<keyword evidence="5" id="KW-1185">Reference proteome</keyword>
<comment type="caution">
    <text evidence="4">The sequence shown here is derived from an EMBL/GenBank/DDBJ whole genome shotgun (WGS) entry which is preliminary data.</text>
</comment>
<dbReference type="InterPro" id="IPR002912">
    <property type="entry name" value="ACT_dom"/>
</dbReference>
<dbReference type="CDD" id="cd04925">
    <property type="entry name" value="ACT_ACR_2"/>
    <property type="match status" value="1"/>
</dbReference>
<dbReference type="InterPro" id="IPR045865">
    <property type="entry name" value="ACT-like_dom_sf"/>
</dbReference>
<accession>A0A8J5FAW5</accession>
<feature type="domain" description="ACT" evidence="3">
    <location>
        <begin position="348"/>
        <end position="425"/>
    </location>
</feature>
<comment type="function">
    <text evidence="2">Binds amino acids.</text>
</comment>
<dbReference type="PANTHER" id="PTHR31096">
    <property type="entry name" value="ACT DOMAIN-CONTAINING PROTEIN ACR4-RELATED"/>
    <property type="match status" value="1"/>
</dbReference>
<protein>
    <recommendedName>
        <fullName evidence="2">ACT domain-containing protein ACR</fullName>
    </recommendedName>
    <alternativeName>
        <fullName evidence="2">Protein ACT DOMAIN REPEATS</fullName>
    </alternativeName>
</protein>
<dbReference type="Gene3D" id="3.30.70.260">
    <property type="match status" value="1"/>
</dbReference>
<dbReference type="GO" id="GO:0016597">
    <property type="term" value="F:amino acid binding"/>
    <property type="evidence" value="ECO:0007669"/>
    <property type="project" value="UniProtKB-UniRule"/>
</dbReference>
<evidence type="ECO:0000313" key="5">
    <source>
        <dbReference type="Proteomes" id="UP000734854"/>
    </source>
</evidence>
<proteinExistence type="predicted"/>
<evidence type="ECO:0000313" key="4">
    <source>
        <dbReference type="EMBL" id="KAG6479749.1"/>
    </source>
</evidence>
<evidence type="ECO:0000256" key="2">
    <source>
        <dbReference type="RuleBase" id="RU369043"/>
    </source>
</evidence>
<feature type="domain" description="ACT" evidence="3">
    <location>
        <begin position="137"/>
        <end position="214"/>
    </location>
</feature>
<dbReference type="SUPFAM" id="SSF55021">
    <property type="entry name" value="ACT-like"/>
    <property type="match status" value="3"/>
</dbReference>
<dbReference type="CDD" id="cd04897">
    <property type="entry name" value="ACT_ACR_3"/>
    <property type="match status" value="1"/>
</dbReference>
<reference evidence="4 5" key="1">
    <citation type="submission" date="2020-08" db="EMBL/GenBank/DDBJ databases">
        <title>Plant Genome Project.</title>
        <authorList>
            <person name="Zhang R.-G."/>
        </authorList>
    </citation>
    <scope>NUCLEOTIDE SEQUENCE [LARGE SCALE GENOMIC DNA]</scope>
    <source>
        <tissue evidence="4">Rhizome</tissue>
    </source>
</reference>
<sequence>MMMSHQLAEVDDDEYSKLIRRMNPPRVVIDNEACEIATVIRFPSSPVSQVDSMNKHGILLEVIQVLTDLDLIITKAYMSSDGSWFMDVFNVTDRDGNKVRDRELISYIQKSLGADACFSSKLSNSAGITPSSKENTFIEMTGTDRPGLLSEICAVLANRNCNVVKAELWTHNARVAAVVCVTDDATGRAVEDPERLSAIEDLLCNVLKGDDGSRAATALSAGHDTHTERRLHQMMFGDRDYDCGASSSVDDESRKPQVAVMDCSEKDYSVIILRSKDRPKLLFDTVCTLTDMQYVVFHGTVDAGGEEAYQEYYIRHVDGHPISSEAERQRLIKCLEAAIERRFTEGLEVVLRTQDRVGLLSEITRVFRENGLTIRRAEISTEGGKAVDTFYLSDASSCDAVEAKTIDSIRRELGAMVVRVKQSRVLASPEVSGGPGFLFSNLVKASLQSFRLVRSYS</sequence>